<protein>
    <submittedName>
        <fullName evidence="1">Uncharacterized protein</fullName>
    </submittedName>
</protein>
<dbReference type="EMBL" id="JAIWYP010000014">
    <property type="protein sequence ID" value="KAH3712645.1"/>
    <property type="molecule type" value="Genomic_DNA"/>
</dbReference>
<evidence type="ECO:0000313" key="1">
    <source>
        <dbReference type="EMBL" id="KAH3712645.1"/>
    </source>
</evidence>
<name>A0A9D3Z8M0_DREPO</name>
<gene>
    <name evidence="1" type="ORF">DPMN_072397</name>
</gene>
<sequence>MGWQQPETRQWMAVSLQWHRLMNMEMPELITKFLYGARVEVLSAEIGVFLLRTCFGLYR</sequence>
<accession>A0A9D3Z8M0</accession>
<reference evidence="1" key="1">
    <citation type="journal article" date="2019" name="bioRxiv">
        <title>The Genome of the Zebra Mussel, Dreissena polymorpha: A Resource for Invasive Species Research.</title>
        <authorList>
            <person name="McCartney M.A."/>
            <person name="Auch B."/>
            <person name="Kono T."/>
            <person name="Mallez S."/>
            <person name="Zhang Y."/>
            <person name="Obille A."/>
            <person name="Becker A."/>
            <person name="Abrahante J.E."/>
            <person name="Garbe J."/>
            <person name="Badalamenti J.P."/>
            <person name="Herman A."/>
            <person name="Mangelson H."/>
            <person name="Liachko I."/>
            <person name="Sullivan S."/>
            <person name="Sone E.D."/>
            <person name="Koren S."/>
            <person name="Silverstein K.A.T."/>
            <person name="Beckman K.B."/>
            <person name="Gohl D.M."/>
        </authorList>
    </citation>
    <scope>NUCLEOTIDE SEQUENCE</scope>
    <source>
        <strain evidence="1">Duluth1</strain>
        <tissue evidence="1">Whole animal</tissue>
    </source>
</reference>
<reference evidence="1" key="2">
    <citation type="submission" date="2020-11" db="EMBL/GenBank/DDBJ databases">
        <authorList>
            <person name="McCartney M.A."/>
            <person name="Auch B."/>
            <person name="Kono T."/>
            <person name="Mallez S."/>
            <person name="Becker A."/>
            <person name="Gohl D.M."/>
            <person name="Silverstein K.A.T."/>
            <person name="Koren S."/>
            <person name="Bechman K.B."/>
            <person name="Herman A."/>
            <person name="Abrahante J.E."/>
            <person name="Garbe J."/>
        </authorList>
    </citation>
    <scope>NUCLEOTIDE SEQUENCE</scope>
    <source>
        <strain evidence="1">Duluth1</strain>
        <tissue evidence="1">Whole animal</tissue>
    </source>
</reference>
<proteinExistence type="predicted"/>
<comment type="caution">
    <text evidence="1">The sequence shown here is derived from an EMBL/GenBank/DDBJ whole genome shotgun (WGS) entry which is preliminary data.</text>
</comment>
<evidence type="ECO:0000313" key="2">
    <source>
        <dbReference type="Proteomes" id="UP000828390"/>
    </source>
</evidence>
<dbReference type="Proteomes" id="UP000828390">
    <property type="component" value="Unassembled WGS sequence"/>
</dbReference>
<dbReference type="AlphaFoldDB" id="A0A9D3Z8M0"/>
<keyword evidence="2" id="KW-1185">Reference proteome</keyword>
<organism evidence="1 2">
    <name type="scientific">Dreissena polymorpha</name>
    <name type="common">Zebra mussel</name>
    <name type="synonym">Mytilus polymorpha</name>
    <dbReference type="NCBI Taxonomy" id="45954"/>
    <lineage>
        <taxon>Eukaryota</taxon>
        <taxon>Metazoa</taxon>
        <taxon>Spiralia</taxon>
        <taxon>Lophotrochozoa</taxon>
        <taxon>Mollusca</taxon>
        <taxon>Bivalvia</taxon>
        <taxon>Autobranchia</taxon>
        <taxon>Heteroconchia</taxon>
        <taxon>Euheterodonta</taxon>
        <taxon>Imparidentia</taxon>
        <taxon>Neoheterodontei</taxon>
        <taxon>Myida</taxon>
        <taxon>Dreissenoidea</taxon>
        <taxon>Dreissenidae</taxon>
        <taxon>Dreissena</taxon>
    </lineage>
</organism>